<dbReference type="InterPro" id="IPR001314">
    <property type="entry name" value="Peptidase_S1A"/>
</dbReference>
<comment type="caution">
    <text evidence="9">The sequence shown here is derived from an EMBL/GenBank/DDBJ whole genome shotgun (WGS) entry which is preliminary data.</text>
</comment>
<dbReference type="PROSITE" id="PS50240">
    <property type="entry name" value="TRYPSIN_DOM"/>
    <property type="match status" value="1"/>
</dbReference>
<dbReference type="CDD" id="cd00190">
    <property type="entry name" value="Tryp_SPc"/>
    <property type="match status" value="1"/>
</dbReference>
<dbReference type="Pfam" id="PF00089">
    <property type="entry name" value="Trypsin"/>
    <property type="match status" value="1"/>
</dbReference>
<gene>
    <name evidence="9" type="ORF">L9F63_012902</name>
</gene>
<reference evidence="9" key="1">
    <citation type="journal article" date="2023" name="IScience">
        <title>Live-bearing cockroach genome reveals convergent evolutionary mechanisms linked to viviparity in insects and beyond.</title>
        <authorList>
            <person name="Fouks B."/>
            <person name="Harrison M.C."/>
            <person name="Mikhailova A.A."/>
            <person name="Marchal E."/>
            <person name="English S."/>
            <person name="Carruthers M."/>
            <person name="Jennings E.C."/>
            <person name="Chiamaka E.L."/>
            <person name="Frigard R.A."/>
            <person name="Pippel M."/>
            <person name="Attardo G.M."/>
            <person name="Benoit J.B."/>
            <person name="Bornberg-Bauer E."/>
            <person name="Tobe S.S."/>
        </authorList>
    </citation>
    <scope>NUCLEOTIDE SEQUENCE</scope>
    <source>
        <strain evidence="9">Stay&amp;Tobe</strain>
    </source>
</reference>
<dbReference type="GO" id="GO:0006508">
    <property type="term" value="P:proteolysis"/>
    <property type="evidence" value="ECO:0007669"/>
    <property type="project" value="UniProtKB-KW"/>
</dbReference>
<feature type="compositionally biased region" description="Pro residues" evidence="7">
    <location>
        <begin position="236"/>
        <end position="247"/>
    </location>
</feature>
<evidence type="ECO:0000313" key="10">
    <source>
        <dbReference type="Proteomes" id="UP001233999"/>
    </source>
</evidence>
<dbReference type="GO" id="GO:0005576">
    <property type="term" value="C:extracellular region"/>
    <property type="evidence" value="ECO:0007669"/>
    <property type="project" value="UniProtKB-SubCell"/>
</dbReference>
<dbReference type="AlphaFoldDB" id="A0AAD8ADE6"/>
<organism evidence="9 10">
    <name type="scientific">Diploptera punctata</name>
    <name type="common">Pacific beetle cockroach</name>
    <dbReference type="NCBI Taxonomy" id="6984"/>
    <lineage>
        <taxon>Eukaryota</taxon>
        <taxon>Metazoa</taxon>
        <taxon>Ecdysozoa</taxon>
        <taxon>Arthropoda</taxon>
        <taxon>Hexapoda</taxon>
        <taxon>Insecta</taxon>
        <taxon>Pterygota</taxon>
        <taxon>Neoptera</taxon>
        <taxon>Polyneoptera</taxon>
        <taxon>Dictyoptera</taxon>
        <taxon>Blattodea</taxon>
        <taxon>Blaberoidea</taxon>
        <taxon>Blaberidae</taxon>
        <taxon>Diplopterinae</taxon>
        <taxon>Diploptera</taxon>
    </lineage>
</organism>
<name>A0AAD8ADE6_DIPPU</name>
<dbReference type="InterPro" id="IPR018114">
    <property type="entry name" value="TRYPSIN_HIS"/>
</dbReference>
<dbReference type="InterPro" id="IPR001254">
    <property type="entry name" value="Trypsin_dom"/>
</dbReference>
<feature type="non-terminal residue" evidence="9">
    <location>
        <position position="1"/>
    </location>
</feature>
<evidence type="ECO:0000256" key="2">
    <source>
        <dbReference type="ARBA" id="ARBA00022525"/>
    </source>
</evidence>
<dbReference type="InterPro" id="IPR033116">
    <property type="entry name" value="TRYPSIN_SER"/>
</dbReference>
<dbReference type="GO" id="GO:0004252">
    <property type="term" value="F:serine-type endopeptidase activity"/>
    <property type="evidence" value="ECO:0007669"/>
    <property type="project" value="InterPro"/>
</dbReference>
<keyword evidence="6" id="KW-0645">Protease</keyword>
<dbReference type="PRINTS" id="PR00722">
    <property type="entry name" value="CHYMOTRYPSIN"/>
</dbReference>
<keyword evidence="6" id="KW-0378">Hydrolase</keyword>
<proteinExistence type="predicted"/>
<keyword evidence="6" id="KW-0720">Serine protease</keyword>
<dbReference type="SUPFAM" id="SSF50494">
    <property type="entry name" value="Trypsin-like serine proteases"/>
    <property type="match status" value="1"/>
</dbReference>
<keyword evidence="2" id="KW-0964">Secreted</keyword>
<evidence type="ECO:0000256" key="7">
    <source>
        <dbReference type="SAM" id="MobiDB-lite"/>
    </source>
</evidence>
<evidence type="ECO:0000256" key="6">
    <source>
        <dbReference type="RuleBase" id="RU363034"/>
    </source>
</evidence>
<reference evidence="9" key="2">
    <citation type="submission" date="2023-05" db="EMBL/GenBank/DDBJ databases">
        <authorList>
            <person name="Fouks B."/>
        </authorList>
    </citation>
    <scope>NUCLEOTIDE SEQUENCE</scope>
    <source>
        <strain evidence="9">Stay&amp;Tobe</strain>
        <tissue evidence="9">Testes</tissue>
    </source>
</reference>
<dbReference type="PANTHER" id="PTHR24252">
    <property type="entry name" value="ACROSIN-RELATED"/>
    <property type="match status" value="1"/>
</dbReference>
<protein>
    <recommendedName>
        <fullName evidence="4">Phenoloxidase-activating factor 2</fullName>
    </recommendedName>
    <alternativeName>
        <fullName evidence="5">Prophenoloxidase-activating factor II</fullName>
    </alternativeName>
</protein>
<dbReference type="InterPro" id="IPR043504">
    <property type="entry name" value="Peptidase_S1_PA_chymotrypsin"/>
</dbReference>
<feature type="region of interest" description="Disordered" evidence="7">
    <location>
        <begin position="203"/>
        <end position="247"/>
    </location>
</feature>
<evidence type="ECO:0000313" key="9">
    <source>
        <dbReference type="EMBL" id="KAJ9595883.1"/>
    </source>
</evidence>
<accession>A0AAD8ADE6</accession>
<evidence type="ECO:0000256" key="3">
    <source>
        <dbReference type="ARBA" id="ARBA00023157"/>
    </source>
</evidence>
<dbReference type="Gene3D" id="2.40.10.10">
    <property type="entry name" value="Trypsin-like serine proteases"/>
    <property type="match status" value="1"/>
</dbReference>
<dbReference type="SMART" id="SM00020">
    <property type="entry name" value="Tryp_SPc"/>
    <property type="match status" value="1"/>
</dbReference>
<dbReference type="PANTHER" id="PTHR24252:SF7">
    <property type="entry name" value="HYALIN"/>
    <property type="match status" value="1"/>
</dbReference>
<evidence type="ECO:0000256" key="1">
    <source>
        <dbReference type="ARBA" id="ARBA00004613"/>
    </source>
</evidence>
<keyword evidence="10" id="KW-1185">Reference proteome</keyword>
<comment type="subcellular location">
    <subcellularLocation>
        <location evidence="1">Secreted</location>
    </subcellularLocation>
</comment>
<dbReference type="Proteomes" id="UP001233999">
    <property type="component" value="Unassembled WGS sequence"/>
</dbReference>
<feature type="domain" description="Peptidase S1" evidence="8">
    <location>
        <begin position="265"/>
        <end position="497"/>
    </location>
</feature>
<sequence>ETFSEDFQAVGRGLEACSSPTFRQCRTHPEIFCKIIIFQNRRFLKGIVRISDLKMFFQITIAAGAITTDAKTTKIIVEALDANPQKSTRQAAPTCGGSLNEQLKLKSRREPMVIDTSIMFSQTYENNGSGFIAENSGSLVIGTCQDIRDAFRICFAFYKGQNTQQCKMNFMENNSRVVGIFPNIQSLVIRYVGVCCPVGNENPAPDPGGLPGSQDAGQLPAIDPGLPGSGPGDSTTPPPGFSTPTPIPGFHVRGCGVSMVKGARIVGGQPADPKEWPWMAALLRGKNEQFCGGVLITDQHVLTAAHCLMNKEAGDFMVRLGEYDLGMNSETRSQDFKIAEIIMHEEFSTSTYENDIAILKLQKKTAFNSYIWPICLPPPGPTYENRDAIVAGWGTVSYGGPASDVLMEVSVPVWNQTRCAKRYPQPILETMMCAGAYEGGKDSCQGDSGGPLMLQAASGRWSVIGVVSWGIRCAEPNTPGIYTRVNKYLQWIVEKSIF</sequence>
<dbReference type="PROSITE" id="PS00134">
    <property type="entry name" value="TRYPSIN_HIS"/>
    <property type="match status" value="1"/>
</dbReference>
<evidence type="ECO:0000256" key="4">
    <source>
        <dbReference type="ARBA" id="ARBA00068096"/>
    </source>
</evidence>
<dbReference type="FunFam" id="2.40.10.10:FF:000038">
    <property type="entry name" value="Serine protease"/>
    <property type="match status" value="1"/>
</dbReference>
<keyword evidence="3" id="KW-1015">Disulfide bond</keyword>
<evidence type="ECO:0000256" key="5">
    <source>
        <dbReference type="ARBA" id="ARBA00076468"/>
    </source>
</evidence>
<dbReference type="PROSITE" id="PS00135">
    <property type="entry name" value="TRYPSIN_SER"/>
    <property type="match status" value="1"/>
</dbReference>
<evidence type="ECO:0000259" key="8">
    <source>
        <dbReference type="PROSITE" id="PS50240"/>
    </source>
</evidence>
<dbReference type="InterPro" id="IPR009003">
    <property type="entry name" value="Peptidase_S1_PA"/>
</dbReference>
<dbReference type="EMBL" id="JASPKZ010002305">
    <property type="protein sequence ID" value="KAJ9595883.1"/>
    <property type="molecule type" value="Genomic_DNA"/>
</dbReference>